<dbReference type="InterPro" id="IPR031107">
    <property type="entry name" value="Small_HSP"/>
</dbReference>
<dbReference type="InterPro" id="IPR002068">
    <property type="entry name" value="A-crystallin/Hsp20_dom"/>
</dbReference>
<evidence type="ECO:0000256" key="1">
    <source>
        <dbReference type="PROSITE-ProRule" id="PRU00285"/>
    </source>
</evidence>
<organism evidence="4 5">
    <name type="scientific">Cyclobacterium lianum</name>
    <dbReference type="NCBI Taxonomy" id="388280"/>
    <lineage>
        <taxon>Bacteria</taxon>
        <taxon>Pseudomonadati</taxon>
        <taxon>Bacteroidota</taxon>
        <taxon>Cytophagia</taxon>
        <taxon>Cytophagales</taxon>
        <taxon>Cyclobacteriaceae</taxon>
        <taxon>Cyclobacterium</taxon>
    </lineage>
</organism>
<sequence>MLTLAKRNGSFWPKVVSDLLGSENWPDFDNRFYDWDEKFEIPSVNIKETDKTFQVEVAAPGFEKKDFKIETSEGVLTIQAEKEVRKESDKEEMRRQEFSYASIKRSFSLPENAERDKIAAKYENGILHLEIPKIKQVVTPPRKEIKVG</sequence>
<comment type="similarity">
    <text evidence="1 2">Belongs to the small heat shock protein (HSP20) family.</text>
</comment>
<keyword evidence="5" id="KW-1185">Reference proteome</keyword>
<dbReference type="STRING" id="388280.SAMN04488057_11547"/>
<dbReference type="AlphaFoldDB" id="A0A1M7Q8J4"/>
<dbReference type="InterPro" id="IPR008978">
    <property type="entry name" value="HSP20-like_chaperone"/>
</dbReference>
<evidence type="ECO:0000259" key="3">
    <source>
        <dbReference type="PROSITE" id="PS01031"/>
    </source>
</evidence>
<dbReference type="Pfam" id="PF00011">
    <property type="entry name" value="HSP20"/>
    <property type="match status" value="1"/>
</dbReference>
<dbReference type="Gene3D" id="2.60.40.790">
    <property type="match status" value="1"/>
</dbReference>
<dbReference type="RefSeq" id="WP_073096897.1">
    <property type="nucleotide sequence ID" value="NZ_FRCY01000015.1"/>
</dbReference>
<dbReference type="PANTHER" id="PTHR11527">
    <property type="entry name" value="HEAT-SHOCK PROTEIN 20 FAMILY MEMBER"/>
    <property type="match status" value="1"/>
</dbReference>
<reference evidence="4 5" key="1">
    <citation type="submission" date="2016-11" db="EMBL/GenBank/DDBJ databases">
        <authorList>
            <person name="Jaros S."/>
            <person name="Januszkiewicz K."/>
            <person name="Wedrychowicz H."/>
        </authorList>
    </citation>
    <scope>NUCLEOTIDE SEQUENCE [LARGE SCALE GENOMIC DNA]</scope>
    <source>
        <strain evidence="4 5">CGMCC 1.6102</strain>
    </source>
</reference>
<evidence type="ECO:0000313" key="4">
    <source>
        <dbReference type="EMBL" id="SHN26925.1"/>
    </source>
</evidence>
<feature type="domain" description="SHSP" evidence="3">
    <location>
        <begin position="35"/>
        <end position="148"/>
    </location>
</feature>
<name>A0A1M7Q8J4_9BACT</name>
<dbReference type="CDD" id="cd06464">
    <property type="entry name" value="ACD_sHsps-like"/>
    <property type="match status" value="1"/>
</dbReference>
<dbReference type="SUPFAM" id="SSF49764">
    <property type="entry name" value="HSP20-like chaperones"/>
    <property type="match status" value="1"/>
</dbReference>
<evidence type="ECO:0000256" key="2">
    <source>
        <dbReference type="RuleBase" id="RU003616"/>
    </source>
</evidence>
<dbReference type="OrthoDB" id="9814487at2"/>
<evidence type="ECO:0000313" key="5">
    <source>
        <dbReference type="Proteomes" id="UP000184513"/>
    </source>
</evidence>
<dbReference type="Proteomes" id="UP000184513">
    <property type="component" value="Unassembled WGS sequence"/>
</dbReference>
<gene>
    <name evidence="4" type="ORF">SAMN04488057_11547</name>
</gene>
<dbReference type="EMBL" id="FRCY01000015">
    <property type="protein sequence ID" value="SHN26925.1"/>
    <property type="molecule type" value="Genomic_DNA"/>
</dbReference>
<protein>
    <submittedName>
        <fullName evidence="4">HSP20 family protein</fullName>
    </submittedName>
</protein>
<proteinExistence type="inferred from homology"/>
<accession>A0A1M7Q8J4</accession>
<dbReference type="PROSITE" id="PS01031">
    <property type="entry name" value="SHSP"/>
    <property type="match status" value="1"/>
</dbReference>